<dbReference type="Gene3D" id="3.30.750.24">
    <property type="entry name" value="STAS domain"/>
    <property type="match status" value="1"/>
</dbReference>
<dbReference type="OrthoDB" id="9794628at2"/>
<name>A0A4R2S7N1_9FIRM</name>
<feature type="domain" description="STAS" evidence="3">
    <location>
        <begin position="1"/>
        <end position="100"/>
    </location>
</feature>
<gene>
    <name evidence="4" type="ORF">EDD73_10340</name>
</gene>
<dbReference type="AlphaFoldDB" id="A0A4R2S7N1"/>
<accession>A0A4R2S7N1</accession>
<organism evidence="4 5">
    <name type="scientific">Heliophilum fasciatum</name>
    <dbReference type="NCBI Taxonomy" id="35700"/>
    <lineage>
        <taxon>Bacteria</taxon>
        <taxon>Bacillati</taxon>
        <taxon>Bacillota</taxon>
        <taxon>Clostridia</taxon>
        <taxon>Eubacteriales</taxon>
        <taxon>Heliobacteriaceae</taxon>
        <taxon>Heliophilum</taxon>
    </lineage>
</organism>
<evidence type="ECO:0000313" key="5">
    <source>
        <dbReference type="Proteomes" id="UP000294813"/>
    </source>
</evidence>
<dbReference type="PROSITE" id="PS50801">
    <property type="entry name" value="STAS"/>
    <property type="match status" value="1"/>
</dbReference>
<dbReference type="InterPro" id="IPR036513">
    <property type="entry name" value="STAS_dom_sf"/>
</dbReference>
<evidence type="ECO:0000256" key="2">
    <source>
        <dbReference type="RuleBase" id="RU003749"/>
    </source>
</evidence>
<dbReference type="InterPro" id="IPR003658">
    <property type="entry name" value="Anti-sigma_ant"/>
</dbReference>
<evidence type="ECO:0000313" key="4">
    <source>
        <dbReference type="EMBL" id="TCP68411.1"/>
    </source>
</evidence>
<keyword evidence="5" id="KW-1185">Reference proteome</keyword>
<dbReference type="InterPro" id="IPR002645">
    <property type="entry name" value="STAS_dom"/>
</dbReference>
<comment type="similarity">
    <text evidence="1 2">Belongs to the anti-sigma-factor antagonist family.</text>
</comment>
<dbReference type="NCBIfam" id="TIGR00377">
    <property type="entry name" value="ant_ant_sig"/>
    <property type="match status" value="1"/>
</dbReference>
<dbReference type="Proteomes" id="UP000294813">
    <property type="component" value="Unassembled WGS sequence"/>
</dbReference>
<comment type="caution">
    <text evidence="4">The sequence shown here is derived from an EMBL/GenBank/DDBJ whole genome shotgun (WGS) entry which is preliminary data.</text>
</comment>
<dbReference type="Pfam" id="PF13466">
    <property type="entry name" value="STAS_2"/>
    <property type="match status" value="1"/>
</dbReference>
<dbReference type="EMBL" id="SLXT01000003">
    <property type="protein sequence ID" value="TCP68411.1"/>
    <property type="molecule type" value="Genomic_DNA"/>
</dbReference>
<sequence>MIDAIQAHQGQVNVVLSGSLTINDAGDLREKLLAQIEKGNARFVIDVSLLNFIDSAGLGVLVTIHKRARQMQGGVTMKGLQGVPKEVMELTRLIKVFDMA</sequence>
<reference evidence="4 5" key="1">
    <citation type="submission" date="2019-03" db="EMBL/GenBank/DDBJ databases">
        <title>Genomic Encyclopedia of Type Strains, Phase IV (KMG-IV): sequencing the most valuable type-strain genomes for metagenomic binning, comparative biology and taxonomic classification.</title>
        <authorList>
            <person name="Goeker M."/>
        </authorList>
    </citation>
    <scope>NUCLEOTIDE SEQUENCE [LARGE SCALE GENOMIC DNA]</scope>
    <source>
        <strain evidence="4 5">DSM 11170</strain>
    </source>
</reference>
<evidence type="ECO:0000256" key="1">
    <source>
        <dbReference type="ARBA" id="ARBA00009013"/>
    </source>
</evidence>
<evidence type="ECO:0000259" key="3">
    <source>
        <dbReference type="PROSITE" id="PS50801"/>
    </source>
</evidence>
<dbReference type="InterPro" id="IPR058548">
    <property type="entry name" value="MlaB-like_STAS"/>
</dbReference>
<dbReference type="GO" id="GO:0043856">
    <property type="term" value="F:anti-sigma factor antagonist activity"/>
    <property type="evidence" value="ECO:0007669"/>
    <property type="project" value="InterPro"/>
</dbReference>
<dbReference type="SUPFAM" id="SSF52091">
    <property type="entry name" value="SpoIIaa-like"/>
    <property type="match status" value="1"/>
</dbReference>
<dbReference type="CDD" id="cd07043">
    <property type="entry name" value="STAS_anti-anti-sigma_factors"/>
    <property type="match status" value="1"/>
</dbReference>
<dbReference type="PANTHER" id="PTHR33495:SF2">
    <property type="entry name" value="ANTI-SIGMA FACTOR ANTAGONIST TM_1081-RELATED"/>
    <property type="match status" value="1"/>
</dbReference>
<dbReference type="PANTHER" id="PTHR33495">
    <property type="entry name" value="ANTI-SIGMA FACTOR ANTAGONIST TM_1081-RELATED-RELATED"/>
    <property type="match status" value="1"/>
</dbReference>
<protein>
    <recommendedName>
        <fullName evidence="2">Anti-sigma factor antagonist</fullName>
    </recommendedName>
</protein>
<proteinExistence type="inferred from homology"/>
<dbReference type="RefSeq" id="WP_131918008.1">
    <property type="nucleotide sequence ID" value="NZ_JAOQNU010000003.1"/>
</dbReference>